<reference evidence="6" key="3">
    <citation type="submission" date="2025-09" db="UniProtKB">
        <authorList>
            <consortium name="Ensembl"/>
        </authorList>
    </citation>
    <scope>IDENTIFICATION</scope>
</reference>
<reference evidence="7" key="1">
    <citation type="submission" date="2020-03" db="EMBL/GenBank/DDBJ databases">
        <title>Evolution of repeat sequences and sex chromosomes of tilapia species revealed by chromosome-level genomes.</title>
        <authorList>
            <person name="Xu L."/>
            <person name="Tao W."/>
            <person name="Wang D."/>
            <person name="Zhou Q."/>
        </authorList>
    </citation>
    <scope>NUCLEOTIDE SEQUENCE [LARGE SCALE GENOMIC DNA]</scope>
    <source>
        <strain evidence="7">Israel</strain>
    </source>
</reference>
<dbReference type="InterPro" id="IPR051051">
    <property type="entry name" value="E3_ubiq-ligase_TRIM/RNF"/>
</dbReference>
<keyword evidence="7" id="KW-1185">Reference proteome</keyword>
<proteinExistence type="predicted"/>
<dbReference type="Pfam" id="PF13445">
    <property type="entry name" value="zf-RING_UBOX"/>
    <property type="match status" value="1"/>
</dbReference>
<reference evidence="6" key="2">
    <citation type="submission" date="2025-08" db="UniProtKB">
        <authorList>
            <consortium name="Ensembl"/>
        </authorList>
    </citation>
    <scope>IDENTIFICATION</scope>
</reference>
<evidence type="ECO:0000256" key="3">
    <source>
        <dbReference type="ARBA" id="ARBA00022833"/>
    </source>
</evidence>
<organism evidence="6 7">
    <name type="scientific">Oreochromis aureus</name>
    <name type="common">Israeli tilapia</name>
    <name type="synonym">Chromis aureus</name>
    <dbReference type="NCBI Taxonomy" id="47969"/>
    <lineage>
        <taxon>Eukaryota</taxon>
        <taxon>Metazoa</taxon>
        <taxon>Chordata</taxon>
        <taxon>Craniata</taxon>
        <taxon>Vertebrata</taxon>
        <taxon>Euteleostomi</taxon>
        <taxon>Actinopterygii</taxon>
        <taxon>Neopterygii</taxon>
        <taxon>Teleostei</taxon>
        <taxon>Neoteleostei</taxon>
        <taxon>Acanthomorphata</taxon>
        <taxon>Ovalentaria</taxon>
        <taxon>Cichlomorphae</taxon>
        <taxon>Cichliformes</taxon>
        <taxon>Cichlidae</taxon>
        <taxon>African cichlids</taxon>
        <taxon>Pseudocrenilabrinae</taxon>
        <taxon>Oreochromini</taxon>
        <taxon>Oreochromis</taxon>
    </lineage>
</organism>
<protein>
    <recommendedName>
        <fullName evidence="5">RING-type domain-containing protein</fullName>
    </recommendedName>
</protein>
<evidence type="ECO:0000259" key="5">
    <source>
        <dbReference type="PROSITE" id="PS50089"/>
    </source>
</evidence>
<dbReference type="PANTHER" id="PTHR25465">
    <property type="entry name" value="B-BOX DOMAIN CONTAINING"/>
    <property type="match status" value="1"/>
</dbReference>
<dbReference type="InterPro" id="IPR027370">
    <property type="entry name" value="Znf-RING_euk"/>
</dbReference>
<keyword evidence="3" id="KW-0862">Zinc</keyword>
<sequence>MSAAINLQFEDQIMCSICLNVFTDPVSTPCGHNFCKNCISQHWKTNRRYTCPICNKVFKRRPELDINTLFSEMVAHYVG</sequence>
<dbReference type="Ensembl" id="ENSOABT00000074237.1">
    <property type="protein sequence ID" value="ENSOABP00000069890.1"/>
    <property type="gene ID" value="ENSOABG00000038957.1"/>
</dbReference>
<evidence type="ECO:0000256" key="1">
    <source>
        <dbReference type="ARBA" id="ARBA00022723"/>
    </source>
</evidence>
<keyword evidence="2 4" id="KW-0863">Zinc-finger</keyword>
<evidence type="ECO:0000313" key="7">
    <source>
        <dbReference type="Proteomes" id="UP000472276"/>
    </source>
</evidence>
<keyword evidence="1" id="KW-0479">Metal-binding</keyword>
<dbReference type="SMART" id="SM00184">
    <property type="entry name" value="RING"/>
    <property type="match status" value="1"/>
</dbReference>
<dbReference type="PROSITE" id="PS00518">
    <property type="entry name" value="ZF_RING_1"/>
    <property type="match status" value="1"/>
</dbReference>
<evidence type="ECO:0000256" key="4">
    <source>
        <dbReference type="PROSITE-ProRule" id="PRU00175"/>
    </source>
</evidence>
<dbReference type="PROSITE" id="PS50089">
    <property type="entry name" value="ZF_RING_2"/>
    <property type="match status" value="1"/>
</dbReference>
<evidence type="ECO:0000313" key="6">
    <source>
        <dbReference type="Ensembl" id="ENSOABP00000069890.1"/>
    </source>
</evidence>
<dbReference type="InterPro" id="IPR001841">
    <property type="entry name" value="Znf_RING"/>
</dbReference>
<dbReference type="Gene3D" id="3.30.40.10">
    <property type="entry name" value="Zinc/RING finger domain, C3HC4 (zinc finger)"/>
    <property type="match status" value="1"/>
</dbReference>
<dbReference type="PANTHER" id="PTHR25465:SF49">
    <property type="entry name" value="BLOODTHIRSTY-RELATED GENE FAMILY, MEMBER 1-RELATED"/>
    <property type="match status" value="1"/>
</dbReference>
<dbReference type="SUPFAM" id="SSF57850">
    <property type="entry name" value="RING/U-box"/>
    <property type="match status" value="1"/>
</dbReference>
<dbReference type="InterPro" id="IPR013083">
    <property type="entry name" value="Znf_RING/FYVE/PHD"/>
</dbReference>
<dbReference type="GO" id="GO:0008270">
    <property type="term" value="F:zinc ion binding"/>
    <property type="evidence" value="ECO:0007669"/>
    <property type="project" value="UniProtKB-KW"/>
</dbReference>
<dbReference type="Proteomes" id="UP000472276">
    <property type="component" value="Unassembled WGS sequence"/>
</dbReference>
<accession>A0AAZ1XQM7</accession>
<feature type="domain" description="RING-type" evidence="5">
    <location>
        <begin position="15"/>
        <end position="55"/>
    </location>
</feature>
<dbReference type="AlphaFoldDB" id="A0AAZ1XQM7"/>
<dbReference type="InterPro" id="IPR017907">
    <property type="entry name" value="Znf_RING_CS"/>
</dbReference>
<name>A0AAZ1XQM7_OREAU</name>
<evidence type="ECO:0000256" key="2">
    <source>
        <dbReference type="ARBA" id="ARBA00022771"/>
    </source>
</evidence>